<dbReference type="GO" id="GO:0022857">
    <property type="term" value="F:transmembrane transporter activity"/>
    <property type="evidence" value="ECO:0007669"/>
    <property type="project" value="InterPro"/>
</dbReference>
<dbReference type="GO" id="GO:0005886">
    <property type="term" value="C:plasma membrane"/>
    <property type="evidence" value="ECO:0007669"/>
    <property type="project" value="UniProtKB-SubCell"/>
</dbReference>
<keyword evidence="7" id="KW-0472">Membrane</keyword>
<dbReference type="EMBL" id="DSJL01000011">
    <property type="protein sequence ID" value="HEF66366.1"/>
    <property type="molecule type" value="Genomic_DNA"/>
</dbReference>
<evidence type="ECO:0000256" key="7">
    <source>
        <dbReference type="ARBA" id="ARBA00023136"/>
    </source>
</evidence>
<evidence type="ECO:0000313" key="8">
    <source>
        <dbReference type="EMBL" id="HEF66366.1"/>
    </source>
</evidence>
<protein>
    <submittedName>
        <fullName evidence="8">ABC transporter permease</fullName>
    </submittedName>
</protein>
<evidence type="ECO:0000256" key="2">
    <source>
        <dbReference type="ARBA" id="ARBA00022448"/>
    </source>
</evidence>
<sequence length="335" mass="35478">MSTPRELTTRRFAAVGRLPFLRGMLDQLGLLPVLLIALLIFFSVASPNFFTRANLSTILTQALFLIIVSVAQTLVLLTGGFDLSMGSSIALVSIVVGLQLLDHPDTPTTGLALATLVAIAVATGIGALNGLFVSLFRVPPFIVTLAMMTAVSGLALHVSRGVPIFGLPNYFSSTLYTGKLLGIPVPWLVTILVLLAMYVVLHWTRFGRYWYAIGSNAEAARLSGIAVRFYLFLAYTIAGVLVGITGLLLTARVGSGEPTLGASFPLESIAAAVLGGVSIRGGEGNLFGAALGAVFLVMLRNGMDIMGISTYTQMIITGGLLVLAVIIDNWVHRER</sequence>
<evidence type="ECO:0000256" key="3">
    <source>
        <dbReference type="ARBA" id="ARBA00022475"/>
    </source>
</evidence>
<keyword evidence="3" id="KW-1003">Cell membrane</keyword>
<dbReference type="CDD" id="cd06579">
    <property type="entry name" value="TM_PBP1_transp_AraH_like"/>
    <property type="match status" value="1"/>
</dbReference>
<dbReference type="PANTHER" id="PTHR32196:SF21">
    <property type="entry name" value="ABC TRANSPORTER PERMEASE PROTEIN YPHD-RELATED"/>
    <property type="match status" value="1"/>
</dbReference>
<gene>
    <name evidence="8" type="ORF">ENP47_12335</name>
</gene>
<dbReference type="Pfam" id="PF02653">
    <property type="entry name" value="BPD_transp_2"/>
    <property type="match status" value="1"/>
</dbReference>
<proteinExistence type="predicted"/>
<comment type="caution">
    <text evidence="8">The sequence shown here is derived from an EMBL/GenBank/DDBJ whole genome shotgun (WGS) entry which is preliminary data.</text>
</comment>
<organism evidence="8">
    <name type="scientific">Thermomicrobium roseum</name>
    <dbReference type="NCBI Taxonomy" id="500"/>
    <lineage>
        <taxon>Bacteria</taxon>
        <taxon>Pseudomonadati</taxon>
        <taxon>Thermomicrobiota</taxon>
        <taxon>Thermomicrobia</taxon>
        <taxon>Thermomicrobiales</taxon>
        <taxon>Thermomicrobiaceae</taxon>
        <taxon>Thermomicrobium</taxon>
    </lineage>
</organism>
<keyword evidence="2" id="KW-0813">Transport</keyword>
<evidence type="ECO:0000256" key="1">
    <source>
        <dbReference type="ARBA" id="ARBA00004651"/>
    </source>
</evidence>
<comment type="subcellular location">
    <subcellularLocation>
        <location evidence="1">Cell membrane</location>
        <topology evidence="1">Multi-pass membrane protein</topology>
    </subcellularLocation>
</comment>
<dbReference type="PANTHER" id="PTHR32196">
    <property type="entry name" value="ABC TRANSPORTER PERMEASE PROTEIN YPHD-RELATED-RELATED"/>
    <property type="match status" value="1"/>
</dbReference>
<name>A0A7C2BE87_THERO</name>
<dbReference type="InterPro" id="IPR001851">
    <property type="entry name" value="ABC_transp_permease"/>
</dbReference>
<reference evidence="8" key="1">
    <citation type="journal article" date="2020" name="mSystems">
        <title>Genome- and Community-Level Interaction Insights into Carbon Utilization and Element Cycling Functions of Hydrothermarchaeota in Hydrothermal Sediment.</title>
        <authorList>
            <person name="Zhou Z."/>
            <person name="Liu Y."/>
            <person name="Xu W."/>
            <person name="Pan J."/>
            <person name="Luo Z.H."/>
            <person name="Li M."/>
        </authorList>
    </citation>
    <scope>NUCLEOTIDE SEQUENCE [LARGE SCALE GENOMIC DNA]</scope>
    <source>
        <strain evidence="8">SpSt-222</strain>
    </source>
</reference>
<accession>A0A7C2BE87</accession>
<dbReference type="AlphaFoldDB" id="A0A7C2BE87"/>
<keyword evidence="4" id="KW-0997">Cell inner membrane</keyword>
<evidence type="ECO:0000256" key="5">
    <source>
        <dbReference type="ARBA" id="ARBA00022692"/>
    </source>
</evidence>
<keyword evidence="6" id="KW-1133">Transmembrane helix</keyword>
<evidence type="ECO:0000256" key="6">
    <source>
        <dbReference type="ARBA" id="ARBA00022989"/>
    </source>
</evidence>
<keyword evidence="5" id="KW-0812">Transmembrane</keyword>
<evidence type="ECO:0000256" key="4">
    <source>
        <dbReference type="ARBA" id="ARBA00022519"/>
    </source>
</evidence>